<dbReference type="Proteomes" id="UP000214596">
    <property type="component" value="Unassembled WGS sequence"/>
</dbReference>
<comment type="caution">
    <text evidence="2">The sequence shown here is derived from an EMBL/GenBank/DDBJ whole genome shotgun (WGS) entry which is preliminary data.</text>
</comment>
<gene>
    <name evidence="2" type="ORF">CA163_14240</name>
</gene>
<reference evidence="2 3" key="1">
    <citation type="journal article" date="2017" name="Appl. Environ. Microbiol.">
        <title>Parallel evolution of two clades of a major Atlantic endemic Vibrio parahaemolyticus pathogen lineage by independent acquisition of related pathogenicity islands.</title>
        <authorList>
            <person name="Xu F."/>
            <person name="Gonzalez-Escalona N."/>
            <person name="Drees K.P."/>
            <person name="Sebra R.P."/>
            <person name="Cooper V.S."/>
            <person name="Jones S.H."/>
            <person name="Whistler C.A."/>
        </authorList>
    </citation>
    <scope>NUCLEOTIDE SEQUENCE [LARGE SCALE GENOMIC DNA]</scope>
    <source>
        <strain evidence="2 3">MAVP-3</strain>
    </source>
</reference>
<accession>A0A227JAL8</accession>
<keyword evidence="1" id="KW-0812">Transmembrane</keyword>
<evidence type="ECO:0000313" key="3">
    <source>
        <dbReference type="Proteomes" id="UP000214596"/>
    </source>
</evidence>
<keyword evidence="1" id="KW-1133">Transmembrane helix</keyword>
<proteinExistence type="predicted"/>
<evidence type="ECO:0000256" key="1">
    <source>
        <dbReference type="SAM" id="Phobius"/>
    </source>
</evidence>
<dbReference type="AlphaFoldDB" id="A0A227JAL8"/>
<organism evidence="2 3">
    <name type="scientific">Vibrio parahaemolyticus</name>
    <dbReference type="NCBI Taxonomy" id="670"/>
    <lineage>
        <taxon>Bacteria</taxon>
        <taxon>Pseudomonadati</taxon>
        <taxon>Pseudomonadota</taxon>
        <taxon>Gammaproteobacteria</taxon>
        <taxon>Vibrionales</taxon>
        <taxon>Vibrionaceae</taxon>
        <taxon>Vibrio</taxon>
    </lineage>
</organism>
<sequence length="62" mass="6455">MSNKPGTYYVPAQSSWPIIGAFALFLVAVGAGMTVQGTQSDGAVGVVGRIVLSVGFLFLLYM</sequence>
<name>A0A227JAL8_VIBPH</name>
<feature type="non-terminal residue" evidence="2">
    <location>
        <position position="62"/>
    </location>
</feature>
<evidence type="ECO:0000313" key="2">
    <source>
        <dbReference type="EMBL" id="OXE32143.1"/>
    </source>
</evidence>
<dbReference type="EMBL" id="NIXT01000806">
    <property type="protein sequence ID" value="OXE32143.1"/>
    <property type="molecule type" value="Genomic_DNA"/>
</dbReference>
<protein>
    <submittedName>
        <fullName evidence="2">Cytochrome c oxidase subunit 3</fullName>
    </submittedName>
</protein>
<feature type="transmembrane region" description="Helical" evidence="1">
    <location>
        <begin position="42"/>
        <end position="61"/>
    </location>
</feature>
<keyword evidence="1" id="KW-0472">Membrane</keyword>
<dbReference type="Gene3D" id="1.10.287.70">
    <property type="match status" value="1"/>
</dbReference>
<feature type="transmembrane region" description="Helical" evidence="1">
    <location>
        <begin position="15"/>
        <end position="35"/>
    </location>
</feature>